<accession>A0A4S8KI72</accession>
<evidence type="ECO:0000313" key="2">
    <source>
        <dbReference type="Proteomes" id="UP000297245"/>
    </source>
</evidence>
<keyword evidence="2" id="KW-1185">Reference proteome</keyword>
<dbReference type="Proteomes" id="UP000297245">
    <property type="component" value="Unassembled WGS sequence"/>
</dbReference>
<sequence>MSRSSYVNPFAMLNSRKDLRAQANLGVITDSGMGLQSEQRNAGTASYEQAEILSTQTKSRPIILAPLRRVCTTEADVIDIGNKLSDI</sequence>
<proteinExistence type="predicted"/>
<dbReference type="AlphaFoldDB" id="A0A4S8KI72"/>
<dbReference type="EMBL" id="ML182866">
    <property type="protein sequence ID" value="THU75124.1"/>
    <property type="molecule type" value="Genomic_DNA"/>
</dbReference>
<name>A0A4S8KI72_DENBC</name>
<evidence type="ECO:0000313" key="1">
    <source>
        <dbReference type="EMBL" id="THU75124.1"/>
    </source>
</evidence>
<gene>
    <name evidence="1" type="ORF">K435DRAFT_881568</name>
</gene>
<protein>
    <submittedName>
        <fullName evidence="1">Uncharacterized protein</fullName>
    </submittedName>
</protein>
<reference evidence="1 2" key="1">
    <citation type="journal article" date="2019" name="Nat. Ecol. Evol.">
        <title>Megaphylogeny resolves global patterns of mushroom evolution.</title>
        <authorList>
            <person name="Varga T."/>
            <person name="Krizsan K."/>
            <person name="Foldi C."/>
            <person name="Dima B."/>
            <person name="Sanchez-Garcia M."/>
            <person name="Sanchez-Ramirez S."/>
            <person name="Szollosi G.J."/>
            <person name="Szarkandi J.G."/>
            <person name="Papp V."/>
            <person name="Albert L."/>
            <person name="Andreopoulos W."/>
            <person name="Angelini C."/>
            <person name="Antonin V."/>
            <person name="Barry K.W."/>
            <person name="Bougher N.L."/>
            <person name="Buchanan P."/>
            <person name="Buyck B."/>
            <person name="Bense V."/>
            <person name="Catcheside P."/>
            <person name="Chovatia M."/>
            <person name="Cooper J."/>
            <person name="Damon W."/>
            <person name="Desjardin D."/>
            <person name="Finy P."/>
            <person name="Geml J."/>
            <person name="Haridas S."/>
            <person name="Hughes K."/>
            <person name="Justo A."/>
            <person name="Karasinski D."/>
            <person name="Kautmanova I."/>
            <person name="Kiss B."/>
            <person name="Kocsube S."/>
            <person name="Kotiranta H."/>
            <person name="LaButti K.M."/>
            <person name="Lechner B.E."/>
            <person name="Liimatainen K."/>
            <person name="Lipzen A."/>
            <person name="Lukacs Z."/>
            <person name="Mihaltcheva S."/>
            <person name="Morgado L.N."/>
            <person name="Niskanen T."/>
            <person name="Noordeloos M.E."/>
            <person name="Ohm R.A."/>
            <person name="Ortiz-Santana B."/>
            <person name="Ovrebo C."/>
            <person name="Racz N."/>
            <person name="Riley R."/>
            <person name="Savchenko A."/>
            <person name="Shiryaev A."/>
            <person name="Soop K."/>
            <person name="Spirin V."/>
            <person name="Szebenyi C."/>
            <person name="Tomsovsky M."/>
            <person name="Tulloss R.E."/>
            <person name="Uehling J."/>
            <person name="Grigoriev I.V."/>
            <person name="Vagvolgyi C."/>
            <person name="Papp T."/>
            <person name="Martin F.M."/>
            <person name="Miettinen O."/>
            <person name="Hibbett D.S."/>
            <person name="Nagy L.G."/>
        </authorList>
    </citation>
    <scope>NUCLEOTIDE SEQUENCE [LARGE SCALE GENOMIC DNA]</scope>
    <source>
        <strain evidence="1 2">CBS 962.96</strain>
    </source>
</reference>
<organism evidence="1 2">
    <name type="scientific">Dendrothele bispora (strain CBS 962.96)</name>
    <dbReference type="NCBI Taxonomy" id="1314807"/>
    <lineage>
        <taxon>Eukaryota</taxon>
        <taxon>Fungi</taxon>
        <taxon>Dikarya</taxon>
        <taxon>Basidiomycota</taxon>
        <taxon>Agaricomycotina</taxon>
        <taxon>Agaricomycetes</taxon>
        <taxon>Agaricomycetidae</taxon>
        <taxon>Agaricales</taxon>
        <taxon>Agaricales incertae sedis</taxon>
        <taxon>Dendrothele</taxon>
    </lineage>
</organism>